<protein>
    <submittedName>
        <fullName evidence="5">Phage terminase small subunit</fullName>
    </submittedName>
</protein>
<feature type="region of interest" description="Disordered" evidence="3">
    <location>
        <begin position="1"/>
        <end position="31"/>
    </location>
</feature>
<dbReference type="RefSeq" id="WP_084575299.1">
    <property type="nucleotide sequence ID" value="NZ_CP155572.1"/>
</dbReference>
<dbReference type="PANTHER" id="PTHR41328">
    <property type="entry name" value="TERMINASE SMALL SUBUNIT-RELATED"/>
    <property type="match status" value="1"/>
</dbReference>
<keyword evidence="1" id="KW-1188">Viral release from host cell</keyword>
<dbReference type="PANTHER" id="PTHR41328:SF3">
    <property type="entry name" value="PBSX PHAGE TERMINASE SMALL SUBUNIT"/>
    <property type="match status" value="1"/>
</dbReference>
<gene>
    <name evidence="5" type="ORF">SAMN04488500_10676</name>
</gene>
<accession>A0A1W2AS07</accession>
<dbReference type="OrthoDB" id="9768556at2"/>
<evidence type="ECO:0000256" key="3">
    <source>
        <dbReference type="SAM" id="MobiDB-lite"/>
    </source>
</evidence>
<name>A0A1W2AS07_9FIRM</name>
<feature type="domain" description="PBSX phage terminase small subunit-like N-terminal" evidence="4">
    <location>
        <begin position="1"/>
        <end position="67"/>
    </location>
</feature>
<dbReference type="GO" id="GO:0051276">
    <property type="term" value="P:chromosome organization"/>
    <property type="evidence" value="ECO:0007669"/>
    <property type="project" value="InterPro"/>
</dbReference>
<dbReference type="InterPro" id="IPR005335">
    <property type="entry name" value="Terminase_ssu"/>
</dbReference>
<dbReference type="Pfam" id="PF10668">
    <property type="entry name" value="Phage_terminase"/>
    <property type="match status" value="1"/>
</dbReference>
<proteinExistence type="predicted"/>
<dbReference type="InterPro" id="IPR018925">
    <property type="entry name" value="XtmA-like_N"/>
</dbReference>
<evidence type="ECO:0000256" key="2">
    <source>
        <dbReference type="ARBA" id="ARBA00023219"/>
    </source>
</evidence>
<evidence type="ECO:0000313" key="5">
    <source>
        <dbReference type="EMBL" id="SMC63473.1"/>
    </source>
</evidence>
<organism evidence="5 6">
    <name type="scientific">Sporomusa malonica</name>
    <dbReference type="NCBI Taxonomy" id="112901"/>
    <lineage>
        <taxon>Bacteria</taxon>
        <taxon>Bacillati</taxon>
        <taxon>Bacillota</taxon>
        <taxon>Negativicutes</taxon>
        <taxon>Selenomonadales</taxon>
        <taxon>Sporomusaceae</taxon>
        <taxon>Sporomusa</taxon>
    </lineage>
</organism>
<dbReference type="InterPro" id="IPR038713">
    <property type="entry name" value="Terminase_Gp1_N_sf"/>
</dbReference>
<feature type="compositionally biased region" description="Basic residues" evidence="3">
    <location>
        <begin position="55"/>
        <end position="70"/>
    </location>
</feature>
<keyword evidence="2" id="KW-0231">Viral genome packaging</keyword>
<reference evidence="5 6" key="1">
    <citation type="submission" date="2017-04" db="EMBL/GenBank/DDBJ databases">
        <authorList>
            <person name="Afonso C.L."/>
            <person name="Miller P.J."/>
            <person name="Scott M.A."/>
            <person name="Spackman E."/>
            <person name="Goraichik I."/>
            <person name="Dimitrov K.M."/>
            <person name="Suarez D.L."/>
            <person name="Swayne D.E."/>
        </authorList>
    </citation>
    <scope>NUCLEOTIDE SEQUENCE [LARGE SCALE GENOMIC DNA]</scope>
    <source>
        <strain evidence="5 6">DSM 5090</strain>
    </source>
</reference>
<feature type="region of interest" description="Disordered" evidence="3">
    <location>
        <begin position="43"/>
        <end position="77"/>
    </location>
</feature>
<evidence type="ECO:0000259" key="4">
    <source>
        <dbReference type="Pfam" id="PF10668"/>
    </source>
</evidence>
<dbReference type="Proteomes" id="UP000192738">
    <property type="component" value="Unassembled WGS sequence"/>
</dbReference>
<evidence type="ECO:0000313" key="6">
    <source>
        <dbReference type="Proteomes" id="UP000192738"/>
    </source>
</evidence>
<evidence type="ECO:0000256" key="1">
    <source>
        <dbReference type="ARBA" id="ARBA00022612"/>
    </source>
</evidence>
<sequence length="282" mass="32537">MPRQRSPQRDKAFEIWKNSGGKKQPKDIASELGVSDVQVRKWKSEDKWDGEKKGNVTKKKIKSVPKKKSNVTKPKPSIVPNQMSVGVTAVFSAPDNVELTEKEDLFCKFFVVNMNATQAAIKAGYSPNSARGIGYENLTKQHIRAEVERLKAIRNQAIMLSEDDIVERQMRIAFADMTDFLRFGSREVLKYDKEGNEFTEYVNYIDLNRSTDVDGGLISEIKQGVSGISFKLESRDKAMKWLSDYFEINPEHKHRKWYDSEKLKLSKEELTHRKETDSLRYF</sequence>
<dbReference type="Pfam" id="PF03592">
    <property type="entry name" value="Terminase_2"/>
    <property type="match status" value="1"/>
</dbReference>
<dbReference type="EMBL" id="FWXI01000006">
    <property type="protein sequence ID" value="SMC63473.1"/>
    <property type="molecule type" value="Genomic_DNA"/>
</dbReference>
<keyword evidence="6" id="KW-1185">Reference proteome</keyword>
<feature type="compositionally biased region" description="Basic and acidic residues" evidence="3">
    <location>
        <begin position="43"/>
        <end position="54"/>
    </location>
</feature>
<dbReference type="Gene3D" id="1.10.10.1400">
    <property type="entry name" value="Terminase, small subunit, N-terminal DNA-binding domain, HTH motif"/>
    <property type="match status" value="1"/>
</dbReference>
<dbReference type="AlphaFoldDB" id="A0A1W2AS07"/>
<dbReference type="InterPro" id="IPR052404">
    <property type="entry name" value="SPP1-like_terminase"/>
</dbReference>
<dbReference type="STRING" id="112901.SAMN04488500_10676"/>